<dbReference type="Proteomes" id="UP000092460">
    <property type="component" value="Unassembled WGS sequence"/>
</dbReference>
<dbReference type="EMBL" id="JXJN01022291">
    <property type="status" value="NOT_ANNOTATED_CDS"/>
    <property type="molecule type" value="Genomic_DNA"/>
</dbReference>
<organism evidence="1 2">
    <name type="scientific">Glossina palpalis gambiensis</name>
    <dbReference type="NCBI Taxonomy" id="67801"/>
    <lineage>
        <taxon>Eukaryota</taxon>
        <taxon>Metazoa</taxon>
        <taxon>Ecdysozoa</taxon>
        <taxon>Arthropoda</taxon>
        <taxon>Hexapoda</taxon>
        <taxon>Insecta</taxon>
        <taxon>Pterygota</taxon>
        <taxon>Neoptera</taxon>
        <taxon>Endopterygota</taxon>
        <taxon>Diptera</taxon>
        <taxon>Brachycera</taxon>
        <taxon>Muscomorpha</taxon>
        <taxon>Hippoboscoidea</taxon>
        <taxon>Glossinidae</taxon>
        <taxon>Glossina</taxon>
    </lineage>
</organism>
<dbReference type="AlphaFoldDB" id="A0A1B0BXP7"/>
<proteinExistence type="predicted"/>
<dbReference type="EnsemblMetazoa" id="GPPI043622-RA">
    <property type="protein sequence ID" value="GPPI043622-PA"/>
    <property type="gene ID" value="GPPI043622"/>
</dbReference>
<name>A0A1B0BXP7_9MUSC</name>
<reference evidence="1" key="2">
    <citation type="submission" date="2020-05" db="UniProtKB">
        <authorList>
            <consortium name="EnsemblMetazoa"/>
        </authorList>
    </citation>
    <scope>IDENTIFICATION</scope>
    <source>
        <strain evidence="1">IAEA</strain>
    </source>
</reference>
<sequence length="242" mass="26744">MDYDEACWKNGATYVVKLTAIRFIQVFMEAVFFYTKHLVTYIIWVQCTQRTCGETAAAPSHGKLPTFHNVERPHLRNLYTLMQGRGWLGMHGSWKLTTPISCPSQISGAPGKNWSQCVVSPLAGISMQIASSYRSGIFRLHSSGFTITAMVSTMSSSCSSPKPTTTQLTGSCLISSTGNGMAAARFEERKIAAICLSYNLSLSSILSIVLLEDAERTHLSHISQNLSLIFSYRRYMLPCCSD</sequence>
<protein>
    <submittedName>
        <fullName evidence="1">Uncharacterized protein</fullName>
    </submittedName>
</protein>
<accession>A0A1B0BXP7</accession>
<dbReference type="VEuPathDB" id="VectorBase:GPPI043622"/>
<reference evidence="2" key="1">
    <citation type="submission" date="2015-01" db="EMBL/GenBank/DDBJ databases">
        <authorList>
            <person name="Aksoy S."/>
            <person name="Warren W."/>
            <person name="Wilson R.K."/>
        </authorList>
    </citation>
    <scope>NUCLEOTIDE SEQUENCE [LARGE SCALE GENOMIC DNA]</scope>
    <source>
        <strain evidence="2">IAEA</strain>
    </source>
</reference>
<evidence type="ECO:0000313" key="2">
    <source>
        <dbReference type="Proteomes" id="UP000092460"/>
    </source>
</evidence>
<keyword evidence="2" id="KW-1185">Reference proteome</keyword>
<evidence type="ECO:0000313" key="1">
    <source>
        <dbReference type="EnsemblMetazoa" id="GPPI043622-PA"/>
    </source>
</evidence>